<sequence>MRWKQIYLKRADKIFYCNYWIHSKKAMNIIVTHTPITSTDEMKKTYEPLTNYPVNIFAFDFSGTGKSKNGNYLSRESIVNDLDFLVDHIQKNFSNRIYLYGNTGIGGIFAQYYLSKRNNLKGFAQFSCLSFGKTEGMGYTTQLVRIICPILRFIPNFKINMKPPKYSGYHADLDDEVYRKMEKGRKNFWMTDSKLLLALLEMAVAKDSALKRKITVPTLVFKTNHDRYFTQNHFDEYYDRLKCPKK</sequence>
<proteinExistence type="predicted"/>
<dbReference type="SUPFAM" id="SSF53474">
    <property type="entry name" value="alpha/beta-Hydrolases"/>
    <property type="match status" value="1"/>
</dbReference>
<name>R2QDL0_9ENTE</name>
<dbReference type="InterPro" id="IPR022742">
    <property type="entry name" value="Hydrolase_4"/>
</dbReference>
<protein>
    <recommendedName>
        <fullName evidence="1">Serine aminopeptidase S33 domain-containing protein</fullName>
    </recommendedName>
</protein>
<dbReference type="AlphaFoldDB" id="R2QDL0"/>
<evidence type="ECO:0000259" key="1">
    <source>
        <dbReference type="Pfam" id="PF12146"/>
    </source>
</evidence>
<dbReference type="InterPro" id="IPR029058">
    <property type="entry name" value="AB_hydrolase_fold"/>
</dbReference>
<dbReference type="PATRIC" id="fig|1158607.3.peg.2185"/>
<reference evidence="2 3" key="1">
    <citation type="submission" date="2013-02" db="EMBL/GenBank/DDBJ databases">
        <title>The Genome Sequence of Enterococcus pallens BAA-351.</title>
        <authorList>
            <consortium name="The Broad Institute Genome Sequencing Platform"/>
            <consortium name="The Broad Institute Genome Sequencing Center for Infectious Disease"/>
            <person name="Earl A.M."/>
            <person name="Gilmore M.S."/>
            <person name="Lebreton F."/>
            <person name="Walker B."/>
            <person name="Young S.K."/>
            <person name="Zeng Q."/>
            <person name="Gargeya S."/>
            <person name="Fitzgerald M."/>
            <person name="Haas B."/>
            <person name="Abouelleil A."/>
            <person name="Alvarado L."/>
            <person name="Arachchi H.M."/>
            <person name="Berlin A.M."/>
            <person name="Chapman S.B."/>
            <person name="Dewar J."/>
            <person name="Goldberg J."/>
            <person name="Griggs A."/>
            <person name="Gujja S."/>
            <person name="Hansen M."/>
            <person name="Howarth C."/>
            <person name="Imamovic A."/>
            <person name="Larimer J."/>
            <person name="McCowan C."/>
            <person name="Murphy C."/>
            <person name="Neiman D."/>
            <person name="Pearson M."/>
            <person name="Priest M."/>
            <person name="Roberts A."/>
            <person name="Saif S."/>
            <person name="Shea T."/>
            <person name="Sisk P."/>
            <person name="Sykes S."/>
            <person name="Wortman J."/>
            <person name="Nusbaum C."/>
            <person name="Birren B."/>
        </authorList>
    </citation>
    <scope>NUCLEOTIDE SEQUENCE [LARGE SCALE GENOMIC DNA]</scope>
    <source>
        <strain evidence="2 3">ATCC BAA-351</strain>
    </source>
</reference>
<dbReference type="RefSeq" id="WP_010757203.1">
    <property type="nucleotide sequence ID" value="NZ_ASWD01000001.1"/>
</dbReference>
<evidence type="ECO:0000313" key="3">
    <source>
        <dbReference type="Proteomes" id="UP000013782"/>
    </source>
</evidence>
<dbReference type="EMBL" id="AJAQ01000015">
    <property type="protein sequence ID" value="EOH94477.1"/>
    <property type="molecule type" value="Genomic_DNA"/>
</dbReference>
<dbReference type="STRING" id="160454.RV10_GL003162"/>
<dbReference type="Pfam" id="PF12146">
    <property type="entry name" value="Hydrolase_4"/>
    <property type="match status" value="1"/>
</dbReference>
<keyword evidence="3" id="KW-1185">Reference proteome</keyword>
<dbReference type="Proteomes" id="UP000013782">
    <property type="component" value="Unassembled WGS sequence"/>
</dbReference>
<evidence type="ECO:0000313" key="2">
    <source>
        <dbReference type="EMBL" id="EOH94477.1"/>
    </source>
</evidence>
<organism evidence="2 3">
    <name type="scientific">Enterococcus pallens ATCC BAA-351</name>
    <dbReference type="NCBI Taxonomy" id="1158607"/>
    <lineage>
        <taxon>Bacteria</taxon>
        <taxon>Bacillati</taxon>
        <taxon>Bacillota</taxon>
        <taxon>Bacilli</taxon>
        <taxon>Lactobacillales</taxon>
        <taxon>Enterococcaceae</taxon>
        <taxon>Enterococcus</taxon>
    </lineage>
</organism>
<dbReference type="eggNOG" id="COG1073">
    <property type="taxonomic scope" value="Bacteria"/>
</dbReference>
<comment type="caution">
    <text evidence="2">The sequence shown here is derived from an EMBL/GenBank/DDBJ whole genome shotgun (WGS) entry which is preliminary data.</text>
</comment>
<dbReference type="HOGENOM" id="CLU_1004178_0_0_9"/>
<gene>
    <name evidence="2" type="ORF">UAU_02212</name>
</gene>
<dbReference type="Gene3D" id="3.40.50.1820">
    <property type="entry name" value="alpha/beta hydrolase"/>
    <property type="match status" value="1"/>
</dbReference>
<accession>R2QDL0</accession>
<feature type="domain" description="Serine aminopeptidase S33" evidence="1">
    <location>
        <begin position="29"/>
        <end position="244"/>
    </location>
</feature>